<dbReference type="AlphaFoldDB" id="A0A1F2PDW7"/>
<dbReference type="OrthoDB" id="9772594at2"/>
<dbReference type="Proteomes" id="UP000176244">
    <property type="component" value="Unassembled WGS sequence"/>
</dbReference>
<dbReference type="InterPro" id="IPR036188">
    <property type="entry name" value="FAD/NAD-bd_sf"/>
</dbReference>
<protein>
    <recommendedName>
        <fullName evidence="1">FAD-dependent protein C-terminal domain-containing protein</fullName>
    </recommendedName>
</protein>
<organism evidence="2 3">
    <name type="scientific">Acetobacterium wieringae</name>
    <dbReference type="NCBI Taxonomy" id="52694"/>
    <lineage>
        <taxon>Bacteria</taxon>
        <taxon>Bacillati</taxon>
        <taxon>Bacillota</taxon>
        <taxon>Clostridia</taxon>
        <taxon>Eubacteriales</taxon>
        <taxon>Eubacteriaceae</taxon>
        <taxon>Acetobacterium</taxon>
    </lineage>
</organism>
<proteinExistence type="predicted"/>
<dbReference type="Pfam" id="PF21688">
    <property type="entry name" value="FAD-depend_C"/>
    <property type="match status" value="1"/>
</dbReference>
<feature type="domain" description="FAD-dependent protein C-terminal" evidence="1">
    <location>
        <begin position="287"/>
        <end position="483"/>
    </location>
</feature>
<name>A0A1F2PDW7_9FIRM</name>
<dbReference type="STRING" id="52694.ACWI_30910"/>
<dbReference type="EMBL" id="LKEU01000040">
    <property type="protein sequence ID" value="OFV69443.1"/>
    <property type="molecule type" value="Genomic_DNA"/>
</dbReference>
<dbReference type="Gene3D" id="3.30.70.2700">
    <property type="match status" value="1"/>
</dbReference>
<gene>
    <name evidence="2" type="ORF">ACWI_30910</name>
</gene>
<dbReference type="RefSeq" id="WP_070372345.1">
    <property type="nucleotide sequence ID" value="NZ_LKEU01000040.1"/>
</dbReference>
<dbReference type="PIRSF" id="PIRSF038984">
    <property type="entry name" value="FAD_binding_protein"/>
    <property type="match status" value="1"/>
</dbReference>
<accession>A0A1F2PDW7</accession>
<evidence type="ECO:0000313" key="2">
    <source>
        <dbReference type="EMBL" id="OFV69443.1"/>
    </source>
</evidence>
<reference evidence="2 3" key="1">
    <citation type="submission" date="2015-09" db="EMBL/GenBank/DDBJ databases">
        <title>Genome sequence of Acetobacterium wieringae DSM 1911.</title>
        <authorList>
            <person name="Poehlein A."/>
            <person name="Bengelsdorf F.R."/>
            <person name="Schiel-Bengelsdorf B."/>
            <person name="Duerre P."/>
            <person name="Daniel R."/>
        </authorList>
    </citation>
    <scope>NUCLEOTIDE SEQUENCE [LARGE SCALE GENOMIC DNA]</scope>
    <source>
        <strain evidence="2 3">DSM 1911</strain>
    </source>
</reference>
<dbReference type="PANTHER" id="PTHR42842">
    <property type="entry name" value="FAD/NAD(P)-BINDING OXIDOREDUCTASE"/>
    <property type="match status" value="1"/>
</dbReference>
<evidence type="ECO:0000313" key="3">
    <source>
        <dbReference type="Proteomes" id="UP000176244"/>
    </source>
</evidence>
<dbReference type="PANTHER" id="PTHR42842:SF3">
    <property type="entry name" value="FAD_NAD(P)-BINDING OXIDOREDUCTASE FAMILY PROTEIN"/>
    <property type="match status" value="1"/>
</dbReference>
<dbReference type="SUPFAM" id="SSF51905">
    <property type="entry name" value="FAD/NAD(P)-binding domain"/>
    <property type="match status" value="1"/>
</dbReference>
<sequence>MIRIPNLKLEIQQAKNNGAEKEALRGAILSKLKINPKDLITFKIFKKSIDARKKSAIVYIYTVDARLKNEVAVLKKGSKSGIIPSPDLSYQPVSPGNILLNHRPVIIGMGPAGLFAGLILSRSGYAPIILERGDDVDHRSIKIDTFWQTGALDPESNVQFGEGGAGTFSDGKLTTLINDPRCRSILEAFIAAGAPEEILYLSKPHIGTDLLRETVKTLRQTIIDNGGEVRFRSQVTDFLIENGRLTGLIINDHNQLDCQVALMGIGHSARDTFETLYKRGITMTPKAFSIGVRIEHPQRLIDTAQYGSAAGSAGLGAADYKLSYHSPNGRSAYTFCMCPGGYVVAAASEPNSVVTNGMSEHRRDGQNANAALLVGVQPEDFGDDHSLAGVAFQRHWEGRAFALGGQNYHAPAQLVGDFLADRPSSQWGQVKPTYTPGLKLTQLKDCLPDYVVATLKEALIHFDKKITGFAMADSIMTGVETRSSSPVRINRNENHLSNISGLYPMGEGAGYAGGIMSSAVDGVKTAEQIIQVYAQLTPKK</sequence>
<dbReference type="Gene3D" id="3.50.50.60">
    <property type="entry name" value="FAD/NAD(P)-binding domain"/>
    <property type="match status" value="2"/>
</dbReference>
<dbReference type="InterPro" id="IPR049516">
    <property type="entry name" value="FAD-depend_C"/>
</dbReference>
<evidence type="ECO:0000259" key="1">
    <source>
        <dbReference type="Pfam" id="PF21688"/>
    </source>
</evidence>
<comment type="caution">
    <text evidence="2">The sequence shown here is derived from an EMBL/GenBank/DDBJ whole genome shotgun (WGS) entry which is preliminary data.</text>
</comment>
<dbReference type="InterPro" id="IPR028348">
    <property type="entry name" value="FAD-binding_protein"/>
</dbReference>